<dbReference type="Proteomes" id="UP000042394">
    <property type="component" value="Unassembled WGS sequence"/>
</dbReference>
<accession>A0A655CMD8</accession>
<name>A0A655CMD8_SALET</name>
<reference evidence="1 2" key="1">
    <citation type="submission" date="2015-03" db="EMBL/GenBank/DDBJ databases">
        <authorList>
            <consortium name="Pathogen Informatics"/>
        </authorList>
    </citation>
    <scope>NUCLEOTIDE SEQUENCE [LARGE SCALE GENOMIC DNA]</scope>
    <source>
        <strain evidence="1 2">D4891</strain>
    </source>
</reference>
<dbReference type="AlphaFoldDB" id="A0A655CMD8"/>
<organism evidence="1 2">
    <name type="scientific">Salmonella enterica subsp. enterica serovar Bovismorbificans</name>
    <dbReference type="NCBI Taxonomy" id="58097"/>
    <lineage>
        <taxon>Bacteria</taxon>
        <taxon>Pseudomonadati</taxon>
        <taxon>Pseudomonadota</taxon>
        <taxon>Gammaproteobacteria</taxon>
        <taxon>Enterobacterales</taxon>
        <taxon>Enterobacteriaceae</taxon>
        <taxon>Salmonella</taxon>
    </lineage>
</organism>
<evidence type="ECO:0000313" key="1">
    <source>
        <dbReference type="EMBL" id="CNU19419.1"/>
    </source>
</evidence>
<proteinExistence type="predicted"/>
<evidence type="ECO:0000313" key="2">
    <source>
        <dbReference type="Proteomes" id="UP000042394"/>
    </source>
</evidence>
<dbReference type="EMBL" id="CQPD01000018">
    <property type="protein sequence ID" value="CNU19419.1"/>
    <property type="molecule type" value="Genomic_DNA"/>
</dbReference>
<protein>
    <submittedName>
        <fullName evidence="1">Uncharacterized protein</fullName>
    </submittedName>
</protein>
<sequence>MANFRRYQLAVAGENFHRNSARLQRFQRRRGGLFRRIEKSDIPFQNEVRLIDTLVIALTRRQVFGRDGDHA</sequence>
<gene>
    <name evidence="1" type="ORF">ERS008207_02082</name>
</gene>